<evidence type="ECO:0000259" key="1">
    <source>
        <dbReference type="Pfam" id="PF13173"/>
    </source>
</evidence>
<evidence type="ECO:0000313" key="3">
    <source>
        <dbReference type="EMBL" id="BFO71806.1"/>
    </source>
</evidence>
<feature type="domain" description="AAA" evidence="1">
    <location>
        <begin position="21"/>
        <end position="134"/>
    </location>
</feature>
<dbReference type="EMBL" id="AP035785">
    <property type="protein sequence ID" value="BFO71806.1"/>
    <property type="molecule type" value="Genomic_DNA"/>
</dbReference>
<dbReference type="PANTHER" id="PTHR43566:SF2">
    <property type="entry name" value="DUF4143 DOMAIN-CONTAINING PROTEIN"/>
    <property type="match status" value="1"/>
</dbReference>
<dbReference type="PANTHER" id="PTHR43566">
    <property type="entry name" value="CONSERVED PROTEIN"/>
    <property type="match status" value="1"/>
</dbReference>
<accession>A0AB33IQ72</accession>
<sequence length="430" mass="48265">MNYLHRMADDLLKERLEAFGAVLIEGPKWCGKTTTAEQISKSIIKLQDTDMREEYLATISSKPSLLLQGEPPLLIDEWQDAPILWDAVRTMVDKRQIPGQFILTGSNSVDKNNIRHSGNGRISRMQMLPMSLWESGESNGKISLQALFDHQNLDIDGITSDMKIEDLIYVACRGGWPATINMKSDKAKLLVARNYVDTVCREDISRIDGVKRDEQVARAVMRSYARNISTLAKNTSLLTDVVSSGEATLTTNTFEDYVTALKRLFVISNVEAWCPAIRSKTAIRSGLKRAFIDPSIAVASLGLTPQALMTQLKTFGFIFEQMCMRDLKAYTPDFDSHLSYYRDRYGLEADLVLHLSDGRYALIECKLGSREIEEGAAHLLKIKHLIQVHNETEKQVPLTEPNLLIVLTGGYMAYTRNDGVKVIPLACLKD</sequence>
<evidence type="ECO:0000259" key="2">
    <source>
        <dbReference type="Pfam" id="PF13635"/>
    </source>
</evidence>
<dbReference type="InterPro" id="IPR025420">
    <property type="entry name" value="DUF4143"/>
</dbReference>
<dbReference type="SUPFAM" id="SSF52540">
    <property type="entry name" value="P-loop containing nucleoside triphosphate hydrolases"/>
    <property type="match status" value="1"/>
</dbReference>
<proteinExistence type="predicted"/>
<reference evidence="3" key="1">
    <citation type="submission" date="2024-07" db="EMBL/GenBank/DDBJ databases">
        <title>Complete genome sequence of Prevotella sp. YM-2024 GTC17253.</title>
        <authorList>
            <person name="Hayashi M."/>
            <person name="Muto Y."/>
            <person name="Tanaka K."/>
            <person name="Niwa H."/>
        </authorList>
    </citation>
    <scope>NUCLEOTIDE SEQUENCE</scope>
    <source>
        <strain evidence="3">GTC17253</strain>
    </source>
</reference>
<dbReference type="InterPro" id="IPR041682">
    <property type="entry name" value="AAA_14"/>
</dbReference>
<name>A0AB33IQ72_9BACT</name>
<organism evidence="3">
    <name type="scientific">Prevotella sp. GTC17253</name>
    <dbReference type="NCBI Taxonomy" id="3236793"/>
    <lineage>
        <taxon>Bacteria</taxon>
        <taxon>Pseudomonadati</taxon>
        <taxon>Bacteroidota</taxon>
        <taxon>Bacteroidia</taxon>
        <taxon>Bacteroidales</taxon>
        <taxon>Prevotellaceae</taxon>
        <taxon>Prevotella</taxon>
    </lineage>
</organism>
<gene>
    <name evidence="3" type="ORF">GTC17253_17720</name>
</gene>
<protein>
    <submittedName>
        <fullName evidence="3">DUF4143 domain-containing protein</fullName>
    </submittedName>
</protein>
<dbReference type="InterPro" id="IPR027417">
    <property type="entry name" value="P-loop_NTPase"/>
</dbReference>
<dbReference type="Pfam" id="PF13173">
    <property type="entry name" value="AAA_14"/>
    <property type="match status" value="1"/>
</dbReference>
<dbReference type="Pfam" id="PF13635">
    <property type="entry name" value="DUF4143"/>
    <property type="match status" value="1"/>
</dbReference>
<feature type="domain" description="DUF4143" evidence="2">
    <location>
        <begin position="202"/>
        <end position="367"/>
    </location>
</feature>
<dbReference type="AlphaFoldDB" id="A0AB33IQ72"/>